<dbReference type="SUPFAM" id="SSF55961">
    <property type="entry name" value="Bet v1-like"/>
    <property type="match status" value="1"/>
</dbReference>
<dbReference type="Proteomes" id="UP000697995">
    <property type="component" value="Unassembled WGS sequence"/>
</dbReference>
<accession>A0ABS1CS66</accession>
<feature type="non-terminal residue" evidence="1">
    <location>
        <position position="1"/>
    </location>
</feature>
<dbReference type="EMBL" id="NRSG01000011">
    <property type="protein sequence ID" value="MBK1657198.1"/>
    <property type="molecule type" value="Genomic_DNA"/>
</dbReference>
<dbReference type="Pfam" id="PF10604">
    <property type="entry name" value="Polyketide_cyc2"/>
    <property type="match status" value="1"/>
</dbReference>
<name>A0ABS1CS66_9PROT</name>
<dbReference type="InterPro" id="IPR019587">
    <property type="entry name" value="Polyketide_cyclase/dehydratase"/>
</dbReference>
<dbReference type="Gene3D" id="3.30.530.20">
    <property type="match status" value="1"/>
</dbReference>
<reference evidence="1 2" key="1">
    <citation type="journal article" date="2020" name="Microorganisms">
        <title>Osmotic Adaptation and Compatible Solute Biosynthesis of Phototrophic Bacteria as Revealed from Genome Analyses.</title>
        <authorList>
            <person name="Imhoff J.F."/>
            <person name="Rahn T."/>
            <person name="Kunzel S."/>
            <person name="Keller A."/>
            <person name="Neulinger S.C."/>
        </authorList>
    </citation>
    <scope>NUCLEOTIDE SEQUENCE [LARGE SCALE GENOMIC DNA]</scope>
    <source>
        <strain evidence="1 2">DSM 15382</strain>
    </source>
</reference>
<evidence type="ECO:0000313" key="1">
    <source>
        <dbReference type="EMBL" id="MBK1657198.1"/>
    </source>
</evidence>
<dbReference type="InterPro" id="IPR023393">
    <property type="entry name" value="START-like_dom_sf"/>
</dbReference>
<organism evidence="1 2">
    <name type="scientific">Paracraurococcus ruber</name>
    <dbReference type="NCBI Taxonomy" id="77675"/>
    <lineage>
        <taxon>Bacteria</taxon>
        <taxon>Pseudomonadati</taxon>
        <taxon>Pseudomonadota</taxon>
        <taxon>Alphaproteobacteria</taxon>
        <taxon>Acetobacterales</taxon>
        <taxon>Roseomonadaceae</taxon>
        <taxon>Paracraurococcus</taxon>
    </lineage>
</organism>
<sequence length="181" mass="19364">TAAARPSPDAARHDLLSHAVTARIAVPPDRFAAWFAAAPLERLLPGTADLPGVTGTAPLGSLPFPEPGARRLVCLADGGTALEEVLAHLPGQRLAYMVWDYSTPAARPIEYGMGEFRFAAEAGGTRVDWRYAFALRQDRFPGSLGALGRGLFRLAFLDTRYARFMAAGMAAIEREALAAAR</sequence>
<protein>
    <recommendedName>
        <fullName evidence="3">Polyketide cyclase</fullName>
    </recommendedName>
</protein>
<evidence type="ECO:0000313" key="2">
    <source>
        <dbReference type="Proteomes" id="UP000697995"/>
    </source>
</evidence>
<keyword evidence="2" id="KW-1185">Reference proteome</keyword>
<proteinExistence type="predicted"/>
<gene>
    <name evidence="1" type="ORF">CKO45_03010</name>
</gene>
<comment type="caution">
    <text evidence="1">The sequence shown here is derived from an EMBL/GenBank/DDBJ whole genome shotgun (WGS) entry which is preliminary data.</text>
</comment>
<evidence type="ECO:0008006" key="3">
    <source>
        <dbReference type="Google" id="ProtNLM"/>
    </source>
</evidence>
<dbReference type="RefSeq" id="WP_200305258.1">
    <property type="nucleotide sequence ID" value="NZ_NRSG01000011.1"/>
</dbReference>